<feature type="transmembrane region" description="Helical" evidence="6">
    <location>
        <begin position="252"/>
        <end position="273"/>
    </location>
</feature>
<comment type="caution">
    <text evidence="7">The sequence shown here is derived from an EMBL/GenBank/DDBJ whole genome shotgun (WGS) entry which is preliminary data.</text>
</comment>
<evidence type="ECO:0000256" key="5">
    <source>
        <dbReference type="ARBA" id="ARBA00023136"/>
    </source>
</evidence>
<evidence type="ECO:0000313" key="7">
    <source>
        <dbReference type="EMBL" id="MFC3198029.1"/>
    </source>
</evidence>
<dbReference type="InterPro" id="IPR024671">
    <property type="entry name" value="Atg22-like"/>
</dbReference>
<sequence length="433" mass="48527">MSTQKNHKPTIRAWAMFDWANSAYNLVITSTIFPAYYTAITFTEAHGDRVKFFGFNVVNTALSNFSLSFAYLFMALVLPIFSAVADFKGSKKVFMMGFTYLGGFACMGLFFFKIETLEWGIFCFTLAAMGYVGGVLFNNSYLPQLATPDQQDRVSAQGFAYGYVGCVTIQVICFIFILKPEWFGITDPSFPPRLSFLLVGLWWIGFAQIPFKKLPADTPNGQRVNKHVLRKGFAELREVWERLKGIPEIKRFLPAFFFYAMGVQTVMIVAAAFGEKVLRLGAAKLIITILIIQLVAIAGAYLMSVLARYIGNVRVLMLVVCVWIGICVAAFYINHEVHFYILAALVGLVMGGIQSLSRSTYSKLLPANEEDTASFFSFYDVTEKVAIVIGLFSFALIEQVTNNIRYSALSLGLFFVMGLLLLFRMMLLKRSEA</sequence>
<feature type="transmembrane region" description="Helical" evidence="6">
    <location>
        <begin position="285"/>
        <end position="303"/>
    </location>
</feature>
<keyword evidence="5 6" id="KW-0472">Membrane</keyword>
<organism evidence="7 8">
    <name type="scientific">Parapedobacter deserti</name>
    <dbReference type="NCBI Taxonomy" id="1912957"/>
    <lineage>
        <taxon>Bacteria</taxon>
        <taxon>Pseudomonadati</taxon>
        <taxon>Bacteroidota</taxon>
        <taxon>Sphingobacteriia</taxon>
        <taxon>Sphingobacteriales</taxon>
        <taxon>Sphingobacteriaceae</taxon>
        <taxon>Parapedobacter</taxon>
    </lineage>
</organism>
<feature type="transmembrane region" description="Helical" evidence="6">
    <location>
        <begin position="21"/>
        <end position="42"/>
    </location>
</feature>
<dbReference type="PANTHER" id="PTHR23519:SF1">
    <property type="entry name" value="AUTOPHAGY-RELATED PROTEIN 22"/>
    <property type="match status" value="1"/>
</dbReference>
<dbReference type="InterPro" id="IPR036259">
    <property type="entry name" value="MFS_trans_sf"/>
</dbReference>
<feature type="transmembrane region" description="Helical" evidence="6">
    <location>
        <begin position="93"/>
        <end position="113"/>
    </location>
</feature>
<protein>
    <submittedName>
        <fullName evidence="7">MFS transporter</fullName>
    </submittedName>
</protein>
<keyword evidence="2" id="KW-0813">Transport</keyword>
<feature type="transmembrane region" description="Helical" evidence="6">
    <location>
        <begin position="62"/>
        <end position="81"/>
    </location>
</feature>
<keyword evidence="8" id="KW-1185">Reference proteome</keyword>
<evidence type="ECO:0000256" key="4">
    <source>
        <dbReference type="ARBA" id="ARBA00022989"/>
    </source>
</evidence>
<feature type="transmembrane region" description="Helical" evidence="6">
    <location>
        <begin position="119"/>
        <end position="137"/>
    </location>
</feature>
<feature type="transmembrane region" description="Helical" evidence="6">
    <location>
        <begin position="315"/>
        <end position="333"/>
    </location>
</feature>
<gene>
    <name evidence="7" type="ORF">ACFOET_10440</name>
</gene>
<evidence type="ECO:0000256" key="3">
    <source>
        <dbReference type="ARBA" id="ARBA00022692"/>
    </source>
</evidence>
<feature type="transmembrane region" description="Helical" evidence="6">
    <location>
        <begin position="190"/>
        <end position="209"/>
    </location>
</feature>
<name>A0ABV7JMG0_9SPHI</name>
<dbReference type="RefSeq" id="WP_379022284.1">
    <property type="nucleotide sequence ID" value="NZ_JBHRTA010000030.1"/>
</dbReference>
<evidence type="ECO:0000256" key="2">
    <source>
        <dbReference type="ARBA" id="ARBA00022448"/>
    </source>
</evidence>
<feature type="transmembrane region" description="Helical" evidence="6">
    <location>
        <begin position="403"/>
        <end position="423"/>
    </location>
</feature>
<evidence type="ECO:0000256" key="6">
    <source>
        <dbReference type="SAM" id="Phobius"/>
    </source>
</evidence>
<dbReference type="Proteomes" id="UP001595526">
    <property type="component" value="Unassembled WGS sequence"/>
</dbReference>
<feature type="transmembrane region" description="Helical" evidence="6">
    <location>
        <begin position="158"/>
        <end position="178"/>
    </location>
</feature>
<dbReference type="Gene3D" id="1.20.1250.20">
    <property type="entry name" value="MFS general substrate transporter like domains"/>
    <property type="match status" value="1"/>
</dbReference>
<evidence type="ECO:0000256" key="1">
    <source>
        <dbReference type="ARBA" id="ARBA00004127"/>
    </source>
</evidence>
<proteinExistence type="predicted"/>
<dbReference type="EMBL" id="JBHRTA010000030">
    <property type="protein sequence ID" value="MFC3198029.1"/>
    <property type="molecule type" value="Genomic_DNA"/>
</dbReference>
<dbReference type="SUPFAM" id="SSF103473">
    <property type="entry name" value="MFS general substrate transporter"/>
    <property type="match status" value="1"/>
</dbReference>
<evidence type="ECO:0000313" key="8">
    <source>
        <dbReference type="Proteomes" id="UP001595526"/>
    </source>
</evidence>
<dbReference type="PANTHER" id="PTHR23519">
    <property type="entry name" value="AUTOPHAGY-RELATED PROTEIN 22"/>
    <property type="match status" value="1"/>
</dbReference>
<accession>A0ABV7JMG0</accession>
<dbReference type="Pfam" id="PF11700">
    <property type="entry name" value="ATG22"/>
    <property type="match status" value="1"/>
</dbReference>
<comment type="subcellular location">
    <subcellularLocation>
        <location evidence="1">Endomembrane system</location>
        <topology evidence="1">Multi-pass membrane protein</topology>
    </subcellularLocation>
</comment>
<feature type="transmembrane region" description="Helical" evidence="6">
    <location>
        <begin position="339"/>
        <end position="357"/>
    </location>
</feature>
<keyword evidence="4 6" id="KW-1133">Transmembrane helix</keyword>
<reference evidence="8" key="1">
    <citation type="journal article" date="2019" name="Int. J. Syst. Evol. Microbiol.">
        <title>The Global Catalogue of Microorganisms (GCM) 10K type strain sequencing project: providing services to taxonomists for standard genome sequencing and annotation.</title>
        <authorList>
            <consortium name="The Broad Institute Genomics Platform"/>
            <consortium name="The Broad Institute Genome Sequencing Center for Infectious Disease"/>
            <person name="Wu L."/>
            <person name="Ma J."/>
        </authorList>
    </citation>
    <scope>NUCLEOTIDE SEQUENCE [LARGE SCALE GENOMIC DNA]</scope>
    <source>
        <strain evidence="8">KCTC 52416</strain>
    </source>
</reference>
<keyword evidence="3 6" id="KW-0812">Transmembrane</keyword>
<dbReference type="InterPro" id="IPR050495">
    <property type="entry name" value="ATG22/LtaA_families"/>
</dbReference>